<sequence length="91" mass="9562">MPRKSNSTSHLSARPSKAKDVGRNLTSETIAADLSAFRKQGGRIEVLGNTPLSATNVTAFRSKTDAQRKTTTTPAAAAPAAKPARKAATQR</sequence>
<feature type="compositionally biased region" description="Low complexity" evidence="1">
    <location>
        <begin position="69"/>
        <end position="91"/>
    </location>
</feature>
<feature type="compositionally biased region" description="Polar residues" evidence="1">
    <location>
        <begin position="1"/>
        <end position="11"/>
    </location>
</feature>
<keyword evidence="3" id="KW-1185">Reference proteome</keyword>
<evidence type="ECO:0000256" key="1">
    <source>
        <dbReference type="SAM" id="MobiDB-lite"/>
    </source>
</evidence>
<name>A0ABV7XJA3_9GAMM</name>
<evidence type="ECO:0000313" key="3">
    <source>
        <dbReference type="Proteomes" id="UP001595705"/>
    </source>
</evidence>
<gene>
    <name evidence="2" type="ORF">ACFONC_06510</name>
</gene>
<evidence type="ECO:0000313" key="2">
    <source>
        <dbReference type="EMBL" id="MFC3715796.1"/>
    </source>
</evidence>
<reference evidence="3" key="1">
    <citation type="journal article" date="2019" name="Int. J. Syst. Evol. Microbiol.">
        <title>The Global Catalogue of Microorganisms (GCM) 10K type strain sequencing project: providing services to taxonomists for standard genome sequencing and annotation.</title>
        <authorList>
            <consortium name="The Broad Institute Genomics Platform"/>
            <consortium name="The Broad Institute Genome Sequencing Center for Infectious Disease"/>
            <person name="Wu L."/>
            <person name="Ma J."/>
        </authorList>
    </citation>
    <scope>NUCLEOTIDE SEQUENCE [LARGE SCALE GENOMIC DNA]</scope>
    <source>
        <strain evidence="3">KCTC 42441</strain>
    </source>
</reference>
<proteinExistence type="predicted"/>
<feature type="region of interest" description="Disordered" evidence="1">
    <location>
        <begin position="1"/>
        <end position="24"/>
    </location>
</feature>
<dbReference type="RefSeq" id="WP_386742896.1">
    <property type="nucleotide sequence ID" value="NZ_JBHRYA010000003.1"/>
</dbReference>
<dbReference type="Proteomes" id="UP001595705">
    <property type="component" value="Unassembled WGS sequence"/>
</dbReference>
<protein>
    <submittedName>
        <fullName evidence="2">Uncharacterized protein</fullName>
    </submittedName>
</protein>
<accession>A0ABV7XJA3</accession>
<feature type="region of interest" description="Disordered" evidence="1">
    <location>
        <begin position="62"/>
        <end position="91"/>
    </location>
</feature>
<comment type="caution">
    <text evidence="2">The sequence shown here is derived from an EMBL/GenBank/DDBJ whole genome shotgun (WGS) entry which is preliminary data.</text>
</comment>
<dbReference type="EMBL" id="JBHRYA010000003">
    <property type="protein sequence ID" value="MFC3715796.1"/>
    <property type="molecule type" value="Genomic_DNA"/>
</dbReference>
<organism evidence="2 3">
    <name type="scientific">Luteimonas soli</name>
    <dbReference type="NCBI Taxonomy" id="1648966"/>
    <lineage>
        <taxon>Bacteria</taxon>
        <taxon>Pseudomonadati</taxon>
        <taxon>Pseudomonadota</taxon>
        <taxon>Gammaproteobacteria</taxon>
        <taxon>Lysobacterales</taxon>
        <taxon>Lysobacteraceae</taxon>
        <taxon>Luteimonas</taxon>
    </lineage>
</organism>